<evidence type="ECO:0000259" key="10">
    <source>
        <dbReference type="Pfam" id="PF07715"/>
    </source>
</evidence>
<dbReference type="InterPro" id="IPR008969">
    <property type="entry name" value="CarboxyPept-like_regulatory"/>
</dbReference>
<evidence type="ECO:0000256" key="6">
    <source>
        <dbReference type="ARBA" id="ARBA00023136"/>
    </source>
</evidence>
<dbReference type="SUPFAM" id="SSF49464">
    <property type="entry name" value="Carboxypeptidase regulatory domain-like"/>
    <property type="match status" value="1"/>
</dbReference>
<keyword evidence="7 8" id="KW-0998">Cell outer membrane</keyword>
<dbReference type="PROSITE" id="PS52016">
    <property type="entry name" value="TONB_DEPENDENT_REC_3"/>
    <property type="match status" value="1"/>
</dbReference>
<sequence length="786" mass="90101">MKAIIITLLFSLSTISIFASNSSRDNTITGQIIDEQGNPIEFATITILNQEDQTLITGGMSDLNGHFQITNIHEGEYTISISFVGYEKYVREHLFMEKNGSVLNLGEITLNINPKLLEEVVVAGQRQSVNYEIDKKIVSVAEELSSASLTAVEVLENVPSIRVDMEGNVALRGSSGFTVLIDGKPTALDPSDALKQIPASTIQNIEIMTNPSVKYDPDGTGGVINVITKKNEVLGLNGAVNATMGNFGRYGGDMLFNYRRQNINFFVGLDYNENIFPSNNFRERRTVHDGITTVIEDEGSSEYIRTTQSIRAGFSWDISDRDFLSLETQYGNFNARRLSSLDYQTSIEGQDEVINEHSHSEHLRAFNYLTLTGSYRHLFDEENHELLFQVNTRYRDYQEFSENLMSNADNQSVNFGSRNTEYAPNPLHHWDLRLDYSKPFRENDMLETGIHVRTQNSVNETTFSLYDTLNGEFVRQPEFDNSIRFHRYIYGAYGMYRGEINDFGFQLGLRTEYTDRFVESQNTNETFSIDRWDIFPTAHFSYNLPKDNQIMTSYSRRIDRPGSWTFEPFMTWVDQFNVRKGNPALEPEYIDAFELGYIKQWNSAQLSVESYYRVKHNKIETIQSVYDDGVILSTYENVGTDYSLGLELSYNQAVSKWWDFTLTGDVFDYRIEGERNGESFDQQSFNWSTRISNNFKVNDNIRIQLDGNYNSPTVRSQGRTEGYYALNAGIRSDFMDKKFSLALQARNLLSSIKYVTITEDGELFTYNHNSPEAPSVSLTLTYRFRQ</sequence>
<feature type="domain" description="TonB-dependent receptor plug" evidence="10">
    <location>
        <begin position="146"/>
        <end position="223"/>
    </location>
</feature>
<dbReference type="GO" id="GO:0044718">
    <property type="term" value="P:siderophore transmembrane transport"/>
    <property type="evidence" value="ECO:0007669"/>
    <property type="project" value="TreeGrafter"/>
</dbReference>
<evidence type="ECO:0000256" key="4">
    <source>
        <dbReference type="ARBA" id="ARBA00022692"/>
    </source>
</evidence>
<dbReference type="EMBL" id="JAVDQD010000012">
    <property type="protein sequence ID" value="MDR6241818.1"/>
    <property type="molecule type" value="Genomic_DNA"/>
</dbReference>
<reference evidence="12" key="1">
    <citation type="submission" date="2023-07" db="EMBL/GenBank/DDBJ databases">
        <title>Genomic Encyclopedia of Type Strains, Phase IV (KMG-IV): sequencing the most valuable type-strain genomes for metagenomic binning, comparative biology and taxonomic classification.</title>
        <authorList>
            <person name="Goeker M."/>
        </authorList>
    </citation>
    <scope>NUCLEOTIDE SEQUENCE</scope>
    <source>
        <strain evidence="12">DSM 26174</strain>
    </source>
</reference>
<evidence type="ECO:0000256" key="1">
    <source>
        <dbReference type="ARBA" id="ARBA00004571"/>
    </source>
</evidence>
<name>A0AAE3XS88_9BACT</name>
<comment type="caution">
    <text evidence="12">The sequence shown here is derived from an EMBL/GenBank/DDBJ whole genome shotgun (WGS) entry which is preliminary data.</text>
</comment>
<keyword evidence="13" id="KW-1185">Reference proteome</keyword>
<dbReference type="InterPro" id="IPR037066">
    <property type="entry name" value="Plug_dom_sf"/>
</dbReference>
<dbReference type="Pfam" id="PF14905">
    <property type="entry name" value="OMP_b-brl_3"/>
    <property type="match status" value="1"/>
</dbReference>
<dbReference type="PANTHER" id="PTHR30069">
    <property type="entry name" value="TONB-DEPENDENT OUTER MEMBRANE RECEPTOR"/>
    <property type="match status" value="1"/>
</dbReference>
<comment type="subcellular location">
    <subcellularLocation>
        <location evidence="1 8">Cell outer membrane</location>
        <topology evidence="1 8">Multi-pass membrane protein</topology>
    </subcellularLocation>
</comment>
<evidence type="ECO:0000259" key="11">
    <source>
        <dbReference type="Pfam" id="PF14905"/>
    </source>
</evidence>
<dbReference type="InterPro" id="IPR039426">
    <property type="entry name" value="TonB-dep_rcpt-like"/>
</dbReference>
<organism evidence="12 13">
    <name type="scientific">Aureibacter tunicatorum</name>
    <dbReference type="NCBI Taxonomy" id="866807"/>
    <lineage>
        <taxon>Bacteria</taxon>
        <taxon>Pseudomonadati</taxon>
        <taxon>Bacteroidota</taxon>
        <taxon>Cytophagia</taxon>
        <taxon>Cytophagales</taxon>
        <taxon>Persicobacteraceae</taxon>
        <taxon>Aureibacter</taxon>
    </lineage>
</organism>
<dbReference type="Pfam" id="PF13620">
    <property type="entry name" value="CarboxypepD_reg"/>
    <property type="match status" value="1"/>
</dbReference>
<keyword evidence="3 8" id="KW-1134">Transmembrane beta strand</keyword>
<dbReference type="Proteomes" id="UP001185092">
    <property type="component" value="Unassembled WGS sequence"/>
</dbReference>
<evidence type="ECO:0000256" key="2">
    <source>
        <dbReference type="ARBA" id="ARBA00022448"/>
    </source>
</evidence>
<dbReference type="GO" id="GO:0015344">
    <property type="term" value="F:siderophore uptake transmembrane transporter activity"/>
    <property type="evidence" value="ECO:0007669"/>
    <property type="project" value="TreeGrafter"/>
</dbReference>
<dbReference type="Gene3D" id="2.60.40.1120">
    <property type="entry name" value="Carboxypeptidase-like, regulatory domain"/>
    <property type="match status" value="1"/>
</dbReference>
<feature type="chain" id="PRO_5042125244" evidence="9">
    <location>
        <begin position="20"/>
        <end position="786"/>
    </location>
</feature>
<dbReference type="InterPro" id="IPR041700">
    <property type="entry name" value="OMP_b-brl_3"/>
</dbReference>
<feature type="signal peptide" evidence="9">
    <location>
        <begin position="1"/>
        <end position="19"/>
    </location>
</feature>
<accession>A0AAE3XS88</accession>
<dbReference type="InterPro" id="IPR036942">
    <property type="entry name" value="Beta-barrel_TonB_sf"/>
</dbReference>
<dbReference type="AlphaFoldDB" id="A0AAE3XS88"/>
<dbReference type="Pfam" id="PF07715">
    <property type="entry name" value="Plug"/>
    <property type="match status" value="1"/>
</dbReference>
<evidence type="ECO:0000313" key="12">
    <source>
        <dbReference type="EMBL" id="MDR6241818.1"/>
    </source>
</evidence>
<keyword evidence="6 8" id="KW-0472">Membrane</keyword>
<evidence type="ECO:0000256" key="8">
    <source>
        <dbReference type="PROSITE-ProRule" id="PRU01360"/>
    </source>
</evidence>
<comment type="similarity">
    <text evidence="8">Belongs to the TonB-dependent receptor family.</text>
</comment>
<dbReference type="RefSeq" id="WP_309942937.1">
    <property type="nucleotide sequence ID" value="NZ_AP025307.1"/>
</dbReference>
<dbReference type="GO" id="GO:0009279">
    <property type="term" value="C:cell outer membrane"/>
    <property type="evidence" value="ECO:0007669"/>
    <property type="project" value="UniProtKB-SubCell"/>
</dbReference>
<evidence type="ECO:0000313" key="13">
    <source>
        <dbReference type="Proteomes" id="UP001185092"/>
    </source>
</evidence>
<proteinExistence type="inferred from homology"/>
<dbReference type="PANTHER" id="PTHR30069:SF29">
    <property type="entry name" value="HEMOGLOBIN AND HEMOGLOBIN-HAPTOGLOBIN-BINDING PROTEIN 1-RELATED"/>
    <property type="match status" value="1"/>
</dbReference>
<dbReference type="InterPro" id="IPR012910">
    <property type="entry name" value="Plug_dom"/>
</dbReference>
<dbReference type="Gene3D" id="2.170.130.10">
    <property type="entry name" value="TonB-dependent receptor, plug domain"/>
    <property type="match status" value="1"/>
</dbReference>
<evidence type="ECO:0000256" key="9">
    <source>
        <dbReference type="SAM" id="SignalP"/>
    </source>
</evidence>
<feature type="domain" description="Outer membrane protein beta-barrel" evidence="11">
    <location>
        <begin position="377"/>
        <end position="782"/>
    </location>
</feature>
<evidence type="ECO:0000256" key="3">
    <source>
        <dbReference type="ARBA" id="ARBA00022452"/>
    </source>
</evidence>
<keyword evidence="2 8" id="KW-0813">Transport</keyword>
<evidence type="ECO:0000256" key="7">
    <source>
        <dbReference type="ARBA" id="ARBA00023237"/>
    </source>
</evidence>
<keyword evidence="12" id="KW-0675">Receptor</keyword>
<dbReference type="Gene3D" id="2.40.170.20">
    <property type="entry name" value="TonB-dependent receptor, beta-barrel domain"/>
    <property type="match status" value="1"/>
</dbReference>
<gene>
    <name evidence="12" type="ORF">HNQ88_004905</name>
</gene>
<protein>
    <submittedName>
        <fullName evidence="12">Outer membrane receptor protein involved in Fe transport</fullName>
    </submittedName>
</protein>
<evidence type="ECO:0000256" key="5">
    <source>
        <dbReference type="ARBA" id="ARBA00022729"/>
    </source>
</evidence>
<keyword evidence="5 9" id="KW-0732">Signal</keyword>
<keyword evidence="4 8" id="KW-0812">Transmembrane</keyword>
<dbReference type="SUPFAM" id="SSF56935">
    <property type="entry name" value="Porins"/>
    <property type="match status" value="1"/>
</dbReference>